<feature type="region of interest" description="Disordered" evidence="1">
    <location>
        <begin position="1"/>
        <end position="20"/>
    </location>
</feature>
<dbReference type="EMBL" id="MU155211">
    <property type="protein sequence ID" value="KAF9479515.1"/>
    <property type="molecule type" value="Genomic_DNA"/>
</dbReference>
<protein>
    <submittedName>
        <fullName evidence="2">Uncharacterized protein</fullName>
    </submittedName>
</protein>
<dbReference type="AlphaFoldDB" id="A0A9P6D0P7"/>
<sequence length="205" mass="23038">MHPATTGDRHVGHHIKSRKRVAHITPTRRAWRMMTPLPRRTHRLSSCVADDDAPIIHNLASLSSLTHLKNLQTVPRRLRTPVVYQTQQSITVPRRVCFLLLGTNSPNVAITARRLHPSYPTIDNCAKETMDLRDGDIYDTRRQGVVGQAPFDEWRVKFTLVRVGPCDSAGGIVGIPPPSISKKTNEKKIAFQNSKNDRSSLLSVR</sequence>
<evidence type="ECO:0000313" key="2">
    <source>
        <dbReference type="EMBL" id="KAF9479515.1"/>
    </source>
</evidence>
<accession>A0A9P6D0P7</accession>
<keyword evidence="3" id="KW-1185">Reference proteome</keyword>
<name>A0A9P6D0P7_9AGAR</name>
<evidence type="ECO:0000313" key="3">
    <source>
        <dbReference type="Proteomes" id="UP000807469"/>
    </source>
</evidence>
<proteinExistence type="predicted"/>
<feature type="compositionally biased region" description="Basic residues" evidence="1">
    <location>
        <begin position="11"/>
        <end position="20"/>
    </location>
</feature>
<reference evidence="2" key="1">
    <citation type="submission" date="2020-11" db="EMBL/GenBank/DDBJ databases">
        <authorList>
            <consortium name="DOE Joint Genome Institute"/>
            <person name="Ahrendt S."/>
            <person name="Riley R."/>
            <person name="Andreopoulos W."/>
            <person name="Labutti K."/>
            <person name="Pangilinan J."/>
            <person name="Ruiz-Duenas F.J."/>
            <person name="Barrasa J.M."/>
            <person name="Sanchez-Garcia M."/>
            <person name="Camarero S."/>
            <person name="Miyauchi S."/>
            <person name="Serrano A."/>
            <person name="Linde D."/>
            <person name="Babiker R."/>
            <person name="Drula E."/>
            <person name="Ayuso-Fernandez I."/>
            <person name="Pacheco R."/>
            <person name="Padilla G."/>
            <person name="Ferreira P."/>
            <person name="Barriuso J."/>
            <person name="Kellner H."/>
            <person name="Castanera R."/>
            <person name="Alfaro M."/>
            <person name="Ramirez L."/>
            <person name="Pisabarro A.G."/>
            <person name="Kuo A."/>
            <person name="Tritt A."/>
            <person name="Lipzen A."/>
            <person name="He G."/>
            <person name="Yan M."/>
            <person name="Ng V."/>
            <person name="Cullen D."/>
            <person name="Martin F."/>
            <person name="Rosso M.-N."/>
            <person name="Henrissat B."/>
            <person name="Hibbett D."/>
            <person name="Martinez A.T."/>
            <person name="Grigoriev I.V."/>
        </authorList>
    </citation>
    <scope>NUCLEOTIDE SEQUENCE</scope>
    <source>
        <strain evidence="2">CIRM-BRFM 674</strain>
    </source>
</reference>
<dbReference type="Proteomes" id="UP000807469">
    <property type="component" value="Unassembled WGS sequence"/>
</dbReference>
<organism evidence="2 3">
    <name type="scientific">Pholiota conissans</name>
    <dbReference type="NCBI Taxonomy" id="109636"/>
    <lineage>
        <taxon>Eukaryota</taxon>
        <taxon>Fungi</taxon>
        <taxon>Dikarya</taxon>
        <taxon>Basidiomycota</taxon>
        <taxon>Agaricomycotina</taxon>
        <taxon>Agaricomycetes</taxon>
        <taxon>Agaricomycetidae</taxon>
        <taxon>Agaricales</taxon>
        <taxon>Agaricineae</taxon>
        <taxon>Strophariaceae</taxon>
        <taxon>Pholiota</taxon>
    </lineage>
</organism>
<evidence type="ECO:0000256" key="1">
    <source>
        <dbReference type="SAM" id="MobiDB-lite"/>
    </source>
</evidence>
<comment type="caution">
    <text evidence="2">The sequence shown here is derived from an EMBL/GenBank/DDBJ whole genome shotgun (WGS) entry which is preliminary data.</text>
</comment>
<gene>
    <name evidence="2" type="ORF">BDN70DRAFT_894876</name>
</gene>